<dbReference type="Gene3D" id="3.40.50.10090">
    <property type="match status" value="2"/>
</dbReference>
<dbReference type="KEGG" id="sus:Acid_0761"/>
<dbReference type="SUPFAM" id="SSF69618">
    <property type="entry name" value="HemD-like"/>
    <property type="match status" value="1"/>
</dbReference>
<dbReference type="PANTHER" id="PTHR40082">
    <property type="entry name" value="BLR5956 PROTEIN"/>
    <property type="match status" value="1"/>
</dbReference>
<name>Q02B06_SOLUE</name>
<dbReference type="STRING" id="234267.Acid_0761"/>
<dbReference type="InterPro" id="IPR039793">
    <property type="entry name" value="UROS/Hem4"/>
</dbReference>
<sequence>MEQLIRKQGGEPFVAPSMREIPLTDNEEAFAFAERLFAGEFDMAIFLTGVGTRLMDRVLATRYDQGALAAALRRIAVVARGPKPAAALREMGVAPAVIAPEPNTWRELLAAIEGRMERRIAVQEYGRPSQELLDGLRARGAEVTRVRIYQWELPEDTQPLREAVRRLSAGAIDIVLFTTAIQMAHLARIAREEGLEAALLENLRKCRVCSIGPTTTEALEEFGVHPAMEPSHPKMGFLVKEAAEGANGHE</sequence>
<dbReference type="CDD" id="cd06578">
    <property type="entry name" value="HemD"/>
    <property type="match status" value="1"/>
</dbReference>
<dbReference type="GO" id="GO:0004852">
    <property type="term" value="F:uroporphyrinogen-III synthase activity"/>
    <property type="evidence" value="ECO:0007669"/>
    <property type="project" value="InterPro"/>
</dbReference>
<dbReference type="HOGENOM" id="CLU_011276_9_1_0"/>
<reference evidence="2" key="1">
    <citation type="submission" date="2006-10" db="EMBL/GenBank/DDBJ databases">
        <title>Complete sequence of Solibacter usitatus Ellin6076.</title>
        <authorList>
            <consortium name="US DOE Joint Genome Institute"/>
            <person name="Copeland A."/>
            <person name="Lucas S."/>
            <person name="Lapidus A."/>
            <person name="Barry K."/>
            <person name="Detter J.C."/>
            <person name="Glavina del Rio T."/>
            <person name="Hammon N."/>
            <person name="Israni S."/>
            <person name="Dalin E."/>
            <person name="Tice H."/>
            <person name="Pitluck S."/>
            <person name="Thompson L.S."/>
            <person name="Brettin T."/>
            <person name="Bruce D."/>
            <person name="Han C."/>
            <person name="Tapia R."/>
            <person name="Gilna P."/>
            <person name="Schmutz J."/>
            <person name="Larimer F."/>
            <person name="Land M."/>
            <person name="Hauser L."/>
            <person name="Kyrpides N."/>
            <person name="Mikhailova N."/>
            <person name="Janssen P.H."/>
            <person name="Kuske C.R."/>
            <person name="Richardson P."/>
        </authorList>
    </citation>
    <scope>NUCLEOTIDE SEQUENCE</scope>
    <source>
        <strain evidence="2">Ellin6076</strain>
    </source>
</reference>
<dbReference type="GO" id="GO:0006780">
    <property type="term" value="P:uroporphyrinogen III biosynthetic process"/>
    <property type="evidence" value="ECO:0007669"/>
    <property type="project" value="InterPro"/>
</dbReference>
<protein>
    <submittedName>
        <fullName evidence="2">Uroporphyrinogen III synthase HEM4</fullName>
    </submittedName>
</protein>
<dbReference type="InterPro" id="IPR003754">
    <property type="entry name" value="4pyrrol_synth_uPrphyn_synth"/>
</dbReference>
<gene>
    <name evidence="2" type="ordered locus">Acid_0761</name>
</gene>
<accession>Q02B06</accession>
<evidence type="ECO:0000259" key="1">
    <source>
        <dbReference type="Pfam" id="PF02602"/>
    </source>
</evidence>
<dbReference type="eggNOG" id="COG1587">
    <property type="taxonomic scope" value="Bacteria"/>
</dbReference>
<dbReference type="InterPro" id="IPR036108">
    <property type="entry name" value="4pyrrol_syn_uPrphyn_synt_sf"/>
</dbReference>
<dbReference type="PANTHER" id="PTHR40082:SF1">
    <property type="entry name" value="BLR5956 PROTEIN"/>
    <property type="match status" value="1"/>
</dbReference>
<dbReference type="Pfam" id="PF02602">
    <property type="entry name" value="HEM4"/>
    <property type="match status" value="1"/>
</dbReference>
<dbReference type="EMBL" id="CP000473">
    <property type="protein sequence ID" value="ABJ81760.1"/>
    <property type="molecule type" value="Genomic_DNA"/>
</dbReference>
<organism evidence="2">
    <name type="scientific">Solibacter usitatus (strain Ellin6076)</name>
    <dbReference type="NCBI Taxonomy" id="234267"/>
    <lineage>
        <taxon>Bacteria</taxon>
        <taxon>Pseudomonadati</taxon>
        <taxon>Acidobacteriota</taxon>
        <taxon>Terriglobia</taxon>
        <taxon>Bryobacterales</taxon>
        <taxon>Solibacteraceae</taxon>
        <taxon>Candidatus Solibacter</taxon>
    </lineage>
</organism>
<dbReference type="AlphaFoldDB" id="Q02B06"/>
<dbReference type="InParanoid" id="Q02B06"/>
<feature type="domain" description="Tetrapyrrole biosynthesis uroporphyrinogen III synthase" evidence="1">
    <location>
        <begin position="2"/>
        <end position="239"/>
    </location>
</feature>
<evidence type="ECO:0000313" key="2">
    <source>
        <dbReference type="EMBL" id="ABJ81760.1"/>
    </source>
</evidence>
<proteinExistence type="predicted"/>